<evidence type="ECO:0000313" key="3">
    <source>
        <dbReference type="EMBL" id="TQL96550.1"/>
    </source>
</evidence>
<dbReference type="Pfam" id="PF23636">
    <property type="entry name" value="DUF7144"/>
    <property type="match status" value="1"/>
</dbReference>
<dbReference type="Proteomes" id="UP000316096">
    <property type="component" value="Unassembled WGS sequence"/>
</dbReference>
<keyword evidence="1" id="KW-0472">Membrane</keyword>
<proteinExistence type="predicted"/>
<dbReference type="RefSeq" id="WP_141955395.1">
    <property type="nucleotide sequence ID" value="NZ_VFOZ01000001.1"/>
</dbReference>
<dbReference type="EMBL" id="VFOZ01000001">
    <property type="protein sequence ID" value="TQL96550.1"/>
    <property type="molecule type" value="Genomic_DNA"/>
</dbReference>
<evidence type="ECO:0000259" key="2">
    <source>
        <dbReference type="Pfam" id="PF23636"/>
    </source>
</evidence>
<feature type="transmembrane region" description="Helical" evidence="1">
    <location>
        <begin position="12"/>
        <end position="36"/>
    </location>
</feature>
<name>A0A543CHR3_9ACTN</name>
<feature type="transmembrane region" description="Helical" evidence="1">
    <location>
        <begin position="83"/>
        <end position="99"/>
    </location>
</feature>
<organism evidence="3 4">
    <name type="scientific">Actinoallomurus bryophytorum</name>
    <dbReference type="NCBI Taxonomy" id="1490222"/>
    <lineage>
        <taxon>Bacteria</taxon>
        <taxon>Bacillati</taxon>
        <taxon>Actinomycetota</taxon>
        <taxon>Actinomycetes</taxon>
        <taxon>Streptosporangiales</taxon>
        <taxon>Thermomonosporaceae</taxon>
        <taxon>Actinoallomurus</taxon>
    </lineage>
</organism>
<feature type="transmembrane region" description="Helical" evidence="1">
    <location>
        <begin position="56"/>
        <end position="76"/>
    </location>
</feature>
<dbReference type="OrthoDB" id="4482242at2"/>
<protein>
    <recommendedName>
        <fullName evidence="2">DUF7144 domain-containing protein</fullName>
    </recommendedName>
</protein>
<reference evidence="3 4" key="1">
    <citation type="submission" date="2019-06" db="EMBL/GenBank/DDBJ databases">
        <title>Sequencing the genomes of 1000 actinobacteria strains.</title>
        <authorList>
            <person name="Klenk H.-P."/>
        </authorList>
    </citation>
    <scope>NUCLEOTIDE SEQUENCE [LARGE SCALE GENOMIC DNA]</scope>
    <source>
        <strain evidence="3 4">DSM 102200</strain>
    </source>
</reference>
<feature type="domain" description="DUF7144" evidence="2">
    <location>
        <begin position="12"/>
        <end position="126"/>
    </location>
</feature>
<keyword evidence="4" id="KW-1185">Reference proteome</keyword>
<sequence>MTASRISNTTGWLSFAGVVAFVVGVFNVMDGLVALFRNDYYQVTSQDILVFNFTAWGWIWLILGLAQIAIGAGLLAEQSWARTAGVAMAVLVAIGQLAFLRAFPVWSVLVIAMCVLLVYALTAHPRTRAYPEA</sequence>
<gene>
    <name evidence="3" type="ORF">FB559_2088</name>
</gene>
<feature type="transmembrane region" description="Helical" evidence="1">
    <location>
        <begin position="105"/>
        <end position="122"/>
    </location>
</feature>
<accession>A0A543CHR3</accession>
<dbReference type="InterPro" id="IPR055568">
    <property type="entry name" value="DUF7144"/>
</dbReference>
<keyword evidence="1" id="KW-0812">Transmembrane</keyword>
<evidence type="ECO:0000313" key="4">
    <source>
        <dbReference type="Proteomes" id="UP000316096"/>
    </source>
</evidence>
<dbReference type="AlphaFoldDB" id="A0A543CHR3"/>
<evidence type="ECO:0000256" key="1">
    <source>
        <dbReference type="SAM" id="Phobius"/>
    </source>
</evidence>
<keyword evidence="1" id="KW-1133">Transmembrane helix</keyword>
<comment type="caution">
    <text evidence="3">The sequence shown here is derived from an EMBL/GenBank/DDBJ whole genome shotgun (WGS) entry which is preliminary data.</text>
</comment>